<dbReference type="Gene3D" id="1.10.10.10">
    <property type="entry name" value="Winged helix-like DNA-binding domain superfamily/Winged helix DNA-binding domain"/>
    <property type="match status" value="1"/>
</dbReference>
<dbReference type="InterPro" id="IPR036388">
    <property type="entry name" value="WH-like_DNA-bd_sf"/>
</dbReference>
<dbReference type="InterPro" id="IPR042197">
    <property type="entry name" value="Apaf_helical"/>
</dbReference>
<dbReference type="InterPro" id="IPR002182">
    <property type="entry name" value="NB-ARC"/>
</dbReference>
<evidence type="ECO:0000259" key="3">
    <source>
        <dbReference type="Pfam" id="PF00931"/>
    </source>
</evidence>
<dbReference type="Pfam" id="PF23559">
    <property type="entry name" value="WHD_DRP"/>
    <property type="match status" value="1"/>
</dbReference>
<gene>
    <name evidence="5" type="ORF">A2U01_0012066</name>
</gene>
<evidence type="ECO:0000259" key="4">
    <source>
        <dbReference type="Pfam" id="PF23559"/>
    </source>
</evidence>
<comment type="caution">
    <text evidence="5">The sequence shown here is derived from an EMBL/GenBank/DDBJ whole genome shotgun (WGS) entry which is preliminary data.</text>
</comment>
<feature type="domain" description="Disease resistance protein winged helix" evidence="4">
    <location>
        <begin position="199"/>
        <end position="266"/>
    </location>
</feature>
<dbReference type="Pfam" id="PF00931">
    <property type="entry name" value="NB-ARC"/>
    <property type="match status" value="1"/>
</dbReference>
<proteinExistence type="predicted"/>
<feature type="domain" description="NB-ARC" evidence="3">
    <location>
        <begin position="14"/>
        <end position="110"/>
    </location>
</feature>
<reference evidence="5 6" key="1">
    <citation type="journal article" date="2018" name="Front. Plant Sci.">
        <title>Red Clover (Trifolium pratense) and Zigzag Clover (T. medium) - A Picture of Genomic Similarities and Differences.</title>
        <authorList>
            <person name="Dluhosova J."/>
            <person name="Istvanek J."/>
            <person name="Nedelnik J."/>
            <person name="Repkova J."/>
        </authorList>
    </citation>
    <scope>NUCLEOTIDE SEQUENCE [LARGE SCALE GENOMIC DNA]</scope>
    <source>
        <strain evidence="6">cv. 10/8</strain>
        <tissue evidence="5">Leaf</tissue>
    </source>
</reference>
<keyword evidence="2" id="KW-0611">Plant defense</keyword>
<organism evidence="5 6">
    <name type="scientific">Trifolium medium</name>
    <dbReference type="NCBI Taxonomy" id="97028"/>
    <lineage>
        <taxon>Eukaryota</taxon>
        <taxon>Viridiplantae</taxon>
        <taxon>Streptophyta</taxon>
        <taxon>Embryophyta</taxon>
        <taxon>Tracheophyta</taxon>
        <taxon>Spermatophyta</taxon>
        <taxon>Magnoliopsida</taxon>
        <taxon>eudicotyledons</taxon>
        <taxon>Gunneridae</taxon>
        <taxon>Pentapetalae</taxon>
        <taxon>rosids</taxon>
        <taxon>fabids</taxon>
        <taxon>Fabales</taxon>
        <taxon>Fabaceae</taxon>
        <taxon>Papilionoideae</taxon>
        <taxon>50 kb inversion clade</taxon>
        <taxon>NPAAA clade</taxon>
        <taxon>Hologalegina</taxon>
        <taxon>IRL clade</taxon>
        <taxon>Trifolieae</taxon>
        <taxon>Trifolium</taxon>
    </lineage>
</organism>
<evidence type="ECO:0000256" key="1">
    <source>
        <dbReference type="ARBA" id="ARBA00022737"/>
    </source>
</evidence>
<dbReference type="AlphaFoldDB" id="A0A392MUI8"/>
<dbReference type="PANTHER" id="PTHR23155">
    <property type="entry name" value="DISEASE RESISTANCE PROTEIN RP"/>
    <property type="match status" value="1"/>
</dbReference>
<dbReference type="Gene3D" id="3.40.50.300">
    <property type="entry name" value="P-loop containing nucleotide triphosphate hydrolases"/>
    <property type="match status" value="1"/>
</dbReference>
<dbReference type="InterPro" id="IPR058922">
    <property type="entry name" value="WHD_DRP"/>
</dbReference>
<dbReference type="Proteomes" id="UP000265520">
    <property type="component" value="Unassembled WGS sequence"/>
</dbReference>
<dbReference type="SUPFAM" id="SSF52540">
    <property type="entry name" value="P-loop containing nucleoside triphosphate hydrolases"/>
    <property type="match status" value="1"/>
</dbReference>
<dbReference type="PANTHER" id="PTHR23155:SF1052">
    <property type="entry name" value="DISEASE RESISTANCE PROTEIN RPM1"/>
    <property type="match status" value="1"/>
</dbReference>
<evidence type="ECO:0000313" key="5">
    <source>
        <dbReference type="EMBL" id="MCH91141.1"/>
    </source>
</evidence>
<sequence>MVKKFCKDNNELIPEDLQKMDCNTLIAQVRQYLESKRYLVLFDDVWNEKFCDEFEHALIKNNKGSRIIVTTRMMHVAEYFKKKFHVHVHKLQPLSFKKAQELFCNNAFRSEPLGQCPAELEDISNEIVKKCEGLPLAIVAISGLLSTKPENIFEWENVIKNLRMELKRNPHLTSLTRILSLSYDHLPNRLKSCMLYFGIYPEDYTINRKRLTRQWMAEGFVIINEEDIRPLEEVAEEYLTELIQRSLVNVSTDGFDGKVKSCHVHDGTVGITRRFSIAVREDEQVTKDLTNTNTSNSGIRAIFIFNKGELSKGFMNGLSAKFKLLKVLEPEPYKSYSSS</sequence>
<dbReference type="PRINTS" id="PR00364">
    <property type="entry name" value="DISEASERSIST"/>
</dbReference>
<keyword evidence="6" id="KW-1185">Reference proteome</keyword>
<dbReference type="EMBL" id="LXQA010019798">
    <property type="protein sequence ID" value="MCH91141.1"/>
    <property type="molecule type" value="Genomic_DNA"/>
</dbReference>
<dbReference type="Gene3D" id="1.10.8.430">
    <property type="entry name" value="Helical domain of apoptotic protease-activating factors"/>
    <property type="match status" value="1"/>
</dbReference>
<accession>A0A392MUI8</accession>
<dbReference type="InterPro" id="IPR027417">
    <property type="entry name" value="P-loop_NTPase"/>
</dbReference>
<name>A0A392MUI8_9FABA</name>
<dbReference type="FunFam" id="1.10.10.10:FF:000322">
    <property type="entry name" value="Probable disease resistance protein At1g63360"/>
    <property type="match status" value="1"/>
</dbReference>
<dbReference type="InterPro" id="IPR044974">
    <property type="entry name" value="Disease_R_plants"/>
</dbReference>
<evidence type="ECO:0000256" key="2">
    <source>
        <dbReference type="ARBA" id="ARBA00022821"/>
    </source>
</evidence>
<dbReference type="GO" id="GO:0098542">
    <property type="term" value="P:defense response to other organism"/>
    <property type="evidence" value="ECO:0007669"/>
    <property type="project" value="TreeGrafter"/>
</dbReference>
<dbReference type="GO" id="GO:0043531">
    <property type="term" value="F:ADP binding"/>
    <property type="evidence" value="ECO:0007669"/>
    <property type="project" value="InterPro"/>
</dbReference>
<evidence type="ECO:0000313" key="6">
    <source>
        <dbReference type="Proteomes" id="UP000265520"/>
    </source>
</evidence>
<keyword evidence="1" id="KW-0677">Repeat</keyword>
<protein>
    <submittedName>
        <fullName evidence="5">NBS-containing resistance-like protein</fullName>
    </submittedName>
</protein>